<organism evidence="4 5">
    <name type="scientific">Microvirga flocculans</name>
    <dbReference type="NCBI Taxonomy" id="217168"/>
    <lineage>
        <taxon>Bacteria</taxon>
        <taxon>Pseudomonadati</taxon>
        <taxon>Pseudomonadota</taxon>
        <taxon>Alphaproteobacteria</taxon>
        <taxon>Hyphomicrobiales</taxon>
        <taxon>Methylobacteriaceae</taxon>
        <taxon>Microvirga</taxon>
    </lineage>
</organism>
<dbReference type="GO" id="GO:0016616">
    <property type="term" value="F:oxidoreductase activity, acting on the CH-OH group of donors, NAD or NADP as acceptor"/>
    <property type="evidence" value="ECO:0007669"/>
    <property type="project" value="TreeGrafter"/>
</dbReference>
<feature type="domain" description="Ketoreductase" evidence="3">
    <location>
        <begin position="10"/>
        <end position="189"/>
    </location>
</feature>
<dbReference type="PRINTS" id="PR00081">
    <property type="entry name" value="GDHRDH"/>
</dbReference>
<dbReference type="PRINTS" id="PR00080">
    <property type="entry name" value="SDRFAMILY"/>
</dbReference>
<comment type="caution">
    <text evidence="4">The sequence shown here is derived from an EMBL/GenBank/DDBJ whole genome shotgun (WGS) entry which is preliminary data.</text>
</comment>
<evidence type="ECO:0000259" key="3">
    <source>
        <dbReference type="SMART" id="SM00822"/>
    </source>
</evidence>
<dbReference type="InterPro" id="IPR020904">
    <property type="entry name" value="Sc_DH/Rdtase_CS"/>
</dbReference>
<accession>A0A7W6N6L4</accession>
<evidence type="ECO:0000313" key="5">
    <source>
        <dbReference type="Proteomes" id="UP000519439"/>
    </source>
</evidence>
<dbReference type="PANTHER" id="PTHR42760">
    <property type="entry name" value="SHORT-CHAIN DEHYDROGENASES/REDUCTASES FAMILY MEMBER"/>
    <property type="match status" value="1"/>
</dbReference>
<gene>
    <name evidence="4" type="ORF">GGR34_000346</name>
</gene>
<proteinExistence type="inferred from homology"/>
<dbReference type="SMART" id="SM00822">
    <property type="entry name" value="PKS_KR"/>
    <property type="match status" value="1"/>
</dbReference>
<protein>
    <submittedName>
        <fullName evidence="4">NAD(P)-dependent dehydrogenase (Short-subunit alcohol dehydrogenase family)</fullName>
    </submittedName>
</protein>
<dbReference type="Proteomes" id="UP000519439">
    <property type="component" value="Unassembled WGS sequence"/>
</dbReference>
<keyword evidence="5" id="KW-1185">Reference proteome</keyword>
<dbReference type="NCBIfam" id="NF009466">
    <property type="entry name" value="PRK12826.1-2"/>
    <property type="match status" value="1"/>
</dbReference>
<dbReference type="Gene3D" id="3.40.50.720">
    <property type="entry name" value="NAD(P)-binding Rossmann-like Domain"/>
    <property type="match status" value="1"/>
</dbReference>
<dbReference type="PANTHER" id="PTHR42760:SF115">
    <property type="entry name" value="3-OXOACYL-[ACYL-CARRIER-PROTEIN] REDUCTASE FABG"/>
    <property type="match status" value="1"/>
</dbReference>
<keyword evidence="2" id="KW-0560">Oxidoreductase</keyword>
<dbReference type="PROSITE" id="PS00061">
    <property type="entry name" value="ADH_SHORT"/>
    <property type="match status" value="1"/>
</dbReference>
<dbReference type="EMBL" id="JACIDC010000001">
    <property type="protein sequence ID" value="MBB4038717.1"/>
    <property type="molecule type" value="Genomic_DNA"/>
</dbReference>
<dbReference type="FunFam" id="3.40.50.720:FF:000084">
    <property type="entry name" value="Short-chain dehydrogenase reductase"/>
    <property type="match status" value="1"/>
</dbReference>
<dbReference type="SUPFAM" id="SSF51735">
    <property type="entry name" value="NAD(P)-binding Rossmann-fold domains"/>
    <property type="match status" value="1"/>
</dbReference>
<evidence type="ECO:0000256" key="2">
    <source>
        <dbReference type="ARBA" id="ARBA00023002"/>
    </source>
</evidence>
<dbReference type="Pfam" id="PF13561">
    <property type="entry name" value="adh_short_C2"/>
    <property type="match status" value="1"/>
</dbReference>
<dbReference type="InterPro" id="IPR002347">
    <property type="entry name" value="SDR_fam"/>
</dbReference>
<sequence length="276" mass="28454">MTYAFGLNGRNVMVTGGASGIGWCCVEALTRDGANVVIVDINAEGAEKAAETVRARGGRALALSFDVRDTAATEEAFSRAEAEMGPLDGLVAAAGIARSAPATEVTSDLWEAVIGVNLTGLFYTVQAAGRRMVARGRGSIVTIGSTSSIGGQAGRAAYCAAKAGVVGLTKDLAIEWGSYGVRINAVGPSVTDTPMVRNGLPEKFLTDVVAERTPLGRLGMPEEVANTCLFLLSDLSSYITGTLLMVDGGVSSGFFTAQNGRDLSSKAMLAAGKYKE</sequence>
<dbReference type="RefSeq" id="WP_084020601.1">
    <property type="nucleotide sequence ID" value="NZ_JACIDC010000001.1"/>
</dbReference>
<dbReference type="InterPro" id="IPR057326">
    <property type="entry name" value="KR_dom"/>
</dbReference>
<dbReference type="AlphaFoldDB" id="A0A7W6N6L4"/>
<evidence type="ECO:0000256" key="1">
    <source>
        <dbReference type="ARBA" id="ARBA00006484"/>
    </source>
</evidence>
<evidence type="ECO:0000313" key="4">
    <source>
        <dbReference type="EMBL" id="MBB4038717.1"/>
    </source>
</evidence>
<dbReference type="InterPro" id="IPR036291">
    <property type="entry name" value="NAD(P)-bd_dom_sf"/>
</dbReference>
<reference evidence="4 5" key="1">
    <citation type="submission" date="2020-08" db="EMBL/GenBank/DDBJ databases">
        <title>Genomic Encyclopedia of Type Strains, Phase IV (KMG-IV): sequencing the most valuable type-strain genomes for metagenomic binning, comparative biology and taxonomic classification.</title>
        <authorList>
            <person name="Goeker M."/>
        </authorList>
    </citation>
    <scope>NUCLEOTIDE SEQUENCE [LARGE SCALE GENOMIC DNA]</scope>
    <source>
        <strain evidence="4 5">DSM 15743</strain>
    </source>
</reference>
<comment type="similarity">
    <text evidence="1">Belongs to the short-chain dehydrogenases/reductases (SDR) family.</text>
</comment>
<name>A0A7W6N6L4_9HYPH</name>